<protein>
    <submittedName>
        <fullName evidence="1">Uncharacterized protein</fullName>
    </submittedName>
</protein>
<sequence>MAGACSRTDGTLPERYDHPGSVARLRVPAEVAAECGATVNQVVRRG</sequence>
<organism evidence="1 2">
    <name type="scientific">Streptomyces platensis</name>
    <dbReference type="NCBI Taxonomy" id="58346"/>
    <lineage>
        <taxon>Bacteria</taxon>
        <taxon>Bacillati</taxon>
        <taxon>Actinomycetota</taxon>
        <taxon>Actinomycetes</taxon>
        <taxon>Kitasatosporales</taxon>
        <taxon>Streptomycetaceae</taxon>
        <taxon>Streptomyces</taxon>
    </lineage>
</organism>
<evidence type="ECO:0000313" key="2">
    <source>
        <dbReference type="Proteomes" id="UP000194225"/>
    </source>
</evidence>
<dbReference type="Proteomes" id="UP000194225">
    <property type="component" value="Unassembled WGS sequence"/>
</dbReference>
<dbReference type="EMBL" id="MIGA01000006">
    <property type="protein sequence ID" value="OSY47045.1"/>
    <property type="molecule type" value="Genomic_DNA"/>
</dbReference>
<accession>A0ABX3Y422</accession>
<gene>
    <name evidence="1" type="ORF">BG653_01473</name>
</gene>
<proteinExistence type="predicted"/>
<dbReference type="GeneID" id="90928992"/>
<evidence type="ECO:0000313" key="1">
    <source>
        <dbReference type="EMBL" id="OSY47045.1"/>
    </source>
</evidence>
<keyword evidence="2" id="KW-1185">Reference proteome</keyword>
<dbReference type="RefSeq" id="WP_208852890.1">
    <property type="nucleotide sequence ID" value="NZ_BAABSS010000021.1"/>
</dbReference>
<comment type="caution">
    <text evidence="1">The sequence shown here is derived from an EMBL/GenBank/DDBJ whole genome shotgun (WGS) entry which is preliminary data.</text>
</comment>
<name>A0ABX3Y422_STRPT</name>
<reference evidence="1 2" key="1">
    <citation type="submission" date="2016-09" db="EMBL/GenBank/DDBJ databases">
        <title>Streptomyces platensis DSM40041, a candidate organism with high potential of specific P450 cytochromes.</title>
        <authorList>
            <person name="Grumaz C."/>
            <person name="Vainshtein Y."/>
            <person name="Kirstahler P."/>
            <person name="Sohn K."/>
        </authorList>
    </citation>
    <scope>NUCLEOTIDE SEQUENCE [LARGE SCALE GENOMIC DNA]</scope>
    <source>
        <strain evidence="1 2">DSM 40041</strain>
    </source>
</reference>